<dbReference type="InterPro" id="IPR047872">
    <property type="entry name" value="EFG_IV"/>
</dbReference>
<dbReference type="SUPFAM" id="SSF52540">
    <property type="entry name" value="P-loop containing nucleoside triphosphate hydrolases"/>
    <property type="match status" value="1"/>
</dbReference>
<dbReference type="Gene3D" id="3.40.50.300">
    <property type="entry name" value="P-loop containing nucleotide triphosphate hydrolases"/>
    <property type="match status" value="1"/>
</dbReference>
<dbReference type="FunFam" id="3.30.230.10:FF:000003">
    <property type="entry name" value="Elongation factor G"/>
    <property type="match status" value="1"/>
</dbReference>
<dbReference type="NCBIfam" id="TIGR00231">
    <property type="entry name" value="small_GTP"/>
    <property type="match status" value="1"/>
</dbReference>
<keyword evidence="5 8" id="KW-0648">Protein biosynthesis</keyword>
<dbReference type="OrthoDB" id="9802948at2"/>
<evidence type="ECO:0000256" key="8">
    <source>
        <dbReference type="HAMAP-Rule" id="MF_00054"/>
    </source>
</evidence>
<dbReference type="PANTHER" id="PTHR43261:SF1">
    <property type="entry name" value="RIBOSOME-RELEASING FACTOR 2, MITOCHONDRIAL"/>
    <property type="match status" value="1"/>
</dbReference>
<dbReference type="GO" id="GO:0032790">
    <property type="term" value="P:ribosome disassembly"/>
    <property type="evidence" value="ECO:0007669"/>
    <property type="project" value="TreeGrafter"/>
</dbReference>
<evidence type="ECO:0000313" key="11">
    <source>
        <dbReference type="EMBL" id="QEK38277.1"/>
    </source>
</evidence>
<evidence type="ECO:0000256" key="2">
    <source>
        <dbReference type="ARBA" id="ARBA00017872"/>
    </source>
</evidence>
<dbReference type="AlphaFoldDB" id="A0A5C0UEY2"/>
<dbReference type="Pfam" id="PF22042">
    <property type="entry name" value="EF-G_D2"/>
    <property type="match status" value="1"/>
</dbReference>
<dbReference type="SUPFAM" id="SSF50447">
    <property type="entry name" value="Translation proteins"/>
    <property type="match status" value="1"/>
</dbReference>
<dbReference type="FunFam" id="3.30.70.240:FF:000001">
    <property type="entry name" value="Elongation factor G"/>
    <property type="match status" value="1"/>
</dbReference>
<keyword evidence="8" id="KW-0963">Cytoplasm</keyword>
<dbReference type="Gene3D" id="3.30.230.10">
    <property type="match status" value="1"/>
</dbReference>
<dbReference type="InterPro" id="IPR009000">
    <property type="entry name" value="Transl_B-barrel_sf"/>
</dbReference>
<dbReference type="SMART" id="SM00889">
    <property type="entry name" value="EFG_IV"/>
    <property type="match status" value="1"/>
</dbReference>
<dbReference type="InterPro" id="IPR035649">
    <property type="entry name" value="EFG_V"/>
</dbReference>
<dbReference type="PANTHER" id="PTHR43261">
    <property type="entry name" value="TRANSLATION ELONGATION FACTOR G-RELATED"/>
    <property type="match status" value="1"/>
</dbReference>
<comment type="function">
    <text evidence="7 8">Catalyzes the GTP-dependent ribosomal translocation step during translation elongation. During this step, the ribosome changes from the pre-translocational (PRE) to the post-translocational (POST) state as the newly formed A-site-bound peptidyl-tRNA and P-site-bound deacylated tRNA move to the P and E sites, respectively. Catalyzes the coordinated movement of the two tRNA molecules, the mRNA and conformational changes in the ribosome.</text>
</comment>
<evidence type="ECO:0000256" key="7">
    <source>
        <dbReference type="ARBA" id="ARBA00024731"/>
    </source>
</evidence>
<dbReference type="RefSeq" id="WP_148981124.1">
    <property type="nucleotide sequence ID" value="NZ_CP043315.1"/>
</dbReference>
<keyword evidence="4 8" id="KW-0251">Elongation factor</keyword>
<dbReference type="GO" id="GO:0003924">
    <property type="term" value="F:GTPase activity"/>
    <property type="evidence" value="ECO:0007669"/>
    <property type="project" value="InterPro"/>
</dbReference>
<evidence type="ECO:0000259" key="10">
    <source>
        <dbReference type="PROSITE" id="PS51722"/>
    </source>
</evidence>
<dbReference type="InterPro" id="IPR027417">
    <property type="entry name" value="P-loop_NTPase"/>
</dbReference>
<dbReference type="InterPro" id="IPR009022">
    <property type="entry name" value="EFG_III"/>
</dbReference>
<feature type="region of interest" description="Disordered" evidence="9">
    <location>
        <begin position="288"/>
        <end position="308"/>
    </location>
</feature>
<dbReference type="Proteomes" id="UP000325155">
    <property type="component" value="Chromosome"/>
</dbReference>
<dbReference type="FunFam" id="3.30.70.870:FF:000001">
    <property type="entry name" value="Elongation factor G"/>
    <property type="match status" value="1"/>
</dbReference>
<dbReference type="GO" id="GO:0003746">
    <property type="term" value="F:translation elongation factor activity"/>
    <property type="evidence" value="ECO:0007669"/>
    <property type="project" value="UniProtKB-UniRule"/>
</dbReference>
<dbReference type="GO" id="GO:0005737">
    <property type="term" value="C:cytoplasm"/>
    <property type="evidence" value="ECO:0007669"/>
    <property type="project" value="UniProtKB-SubCell"/>
</dbReference>
<dbReference type="CDD" id="cd04088">
    <property type="entry name" value="EFG_mtEFG_II"/>
    <property type="match status" value="1"/>
</dbReference>
<dbReference type="InterPro" id="IPR000795">
    <property type="entry name" value="T_Tr_GTP-bd_dom"/>
</dbReference>
<dbReference type="InterPro" id="IPR000640">
    <property type="entry name" value="EFG_V-like"/>
</dbReference>
<dbReference type="Gene3D" id="3.30.70.870">
    <property type="entry name" value="Elongation Factor G (Translational Gtpase), domain 3"/>
    <property type="match status" value="1"/>
</dbReference>
<dbReference type="CDD" id="cd03713">
    <property type="entry name" value="EFG_mtEFG_C"/>
    <property type="match status" value="1"/>
</dbReference>
<evidence type="ECO:0000256" key="1">
    <source>
        <dbReference type="ARBA" id="ARBA00005870"/>
    </source>
</evidence>
<dbReference type="InterPro" id="IPR005225">
    <property type="entry name" value="Small_GTP-bd"/>
</dbReference>
<organism evidence="11 12">
    <name type="scientific">Candidatus Cytomitobacter indipagum</name>
    <dbReference type="NCBI Taxonomy" id="2601575"/>
    <lineage>
        <taxon>Bacteria</taxon>
        <taxon>Pseudomonadati</taxon>
        <taxon>Pseudomonadota</taxon>
        <taxon>Alphaproteobacteria</taxon>
        <taxon>Holosporales</taxon>
        <taxon>Holosporaceae</taxon>
        <taxon>Candidatus Cytomitobacter</taxon>
    </lineage>
</organism>
<dbReference type="SUPFAM" id="SSF54980">
    <property type="entry name" value="EF-G C-terminal domain-like"/>
    <property type="match status" value="2"/>
</dbReference>
<keyword evidence="12" id="KW-1185">Reference proteome</keyword>
<evidence type="ECO:0000256" key="4">
    <source>
        <dbReference type="ARBA" id="ARBA00022768"/>
    </source>
</evidence>
<dbReference type="SMART" id="SM00838">
    <property type="entry name" value="EFG_C"/>
    <property type="match status" value="1"/>
</dbReference>
<dbReference type="KEGG" id="cip:FZC35_02800"/>
<dbReference type="Gene3D" id="2.40.30.10">
    <property type="entry name" value="Translation factors"/>
    <property type="match status" value="1"/>
</dbReference>
<evidence type="ECO:0000256" key="3">
    <source>
        <dbReference type="ARBA" id="ARBA00022741"/>
    </source>
</evidence>
<protein>
    <recommendedName>
        <fullName evidence="2 8">Elongation factor G</fullName>
        <shortName evidence="8">EF-G</shortName>
    </recommendedName>
</protein>
<dbReference type="HAMAP" id="MF_00054_B">
    <property type="entry name" value="EF_G_EF_2_B"/>
    <property type="match status" value="1"/>
</dbReference>
<dbReference type="Pfam" id="PF00679">
    <property type="entry name" value="EFG_C"/>
    <property type="match status" value="1"/>
</dbReference>
<dbReference type="CDD" id="cd01434">
    <property type="entry name" value="EFG_mtEFG1_IV"/>
    <property type="match status" value="1"/>
</dbReference>
<dbReference type="GO" id="GO:0005525">
    <property type="term" value="F:GTP binding"/>
    <property type="evidence" value="ECO:0007669"/>
    <property type="project" value="UniProtKB-UniRule"/>
</dbReference>
<feature type="binding site" evidence="8">
    <location>
        <begin position="140"/>
        <end position="143"/>
    </location>
    <ligand>
        <name>GTP</name>
        <dbReference type="ChEBI" id="CHEBI:37565"/>
    </ligand>
</feature>
<evidence type="ECO:0000256" key="5">
    <source>
        <dbReference type="ARBA" id="ARBA00022917"/>
    </source>
</evidence>
<dbReference type="GO" id="GO:0097216">
    <property type="term" value="F:guanosine tetraphosphate binding"/>
    <property type="evidence" value="ECO:0007669"/>
    <property type="project" value="UniProtKB-ARBA"/>
</dbReference>
<feature type="domain" description="Tr-type G" evidence="10">
    <location>
        <begin position="13"/>
        <end position="288"/>
    </location>
</feature>
<gene>
    <name evidence="8 11" type="primary">fusA</name>
    <name evidence="11" type="ORF">FZC35_02800</name>
</gene>
<comment type="subcellular location">
    <subcellularLocation>
        <location evidence="8">Cytoplasm</location>
    </subcellularLocation>
</comment>
<dbReference type="Pfam" id="PF00009">
    <property type="entry name" value="GTP_EFTU"/>
    <property type="match status" value="1"/>
</dbReference>
<dbReference type="SUPFAM" id="SSF54211">
    <property type="entry name" value="Ribosomal protein S5 domain 2-like"/>
    <property type="match status" value="1"/>
</dbReference>
<feature type="binding site" evidence="8">
    <location>
        <begin position="86"/>
        <end position="90"/>
    </location>
    <ligand>
        <name>GTP</name>
        <dbReference type="ChEBI" id="CHEBI:37565"/>
    </ligand>
</feature>
<feature type="binding site" evidence="8">
    <location>
        <begin position="22"/>
        <end position="29"/>
    </location>
    <ligand>
        <name>GTP</name>
        <dbReference type="ChEBI" id="CHEBI:37565"/>
    </ligand>
</feature>
<accession>A0A5C0UEY2</accession>
<dbReference type="InterPro" id="IPR031157">
    <property type="entry name" value="G_TR_CS"/>
</dbReference>
<dbReference type="EMBL" id="CP043315">
    <property type="protein sequence ID" value="QEK38277.1"/>
    <property type="molecule type" value="Genomic_DNA"/>
</dbReference>
<dbReference type="InterPro" id="IPR005517">
    <property type="entry name" value="Transl_elong_EFG/EF2_IV"/>
</dbReference>
<name>A0A5C0UEY2_9PROT</name>
<evidence type="ECO:0000313" key="12">
    <source>
        <dbReference type="Proteomes" id="UP000325155"/>
    </source>
</evidence>
<dbReference type="PROSITE" id="PS51722">
    <property type="entry name" value="G_TR_2"/>
    <property type="match status" value="1"/>
</dbReference>
<dbReference type="CDD" id="cd01886">
    <property type="entry name" value="EF-G"/>
    <property type="match status" value="1"/>
</dbReference>
<keyword evidence="6 8" id="KW-0342">GTP-binding</keyword>
<dbReference type="InterPro" id="IPR035647">
    <property type="entry name" value="EFG_III/V"/>
</dbReference>
<dbReference type="NCBIfam" id="NF009381">
    <property type="entry name" value="PRK12740.1-5"/>
    <property type="match status" value="1"/>
</dbReference>
<reference evidence="11 12" key="1">
    <citation type="submission" date="2019-08" db="EMBL/GenBank/DDBJ databases">
        <title>Highly reduced genomes of protist endosymbionts show evolutionary convergence.</title>
        <authorList>
            <person name="George E."/>
            <person name="Husnik F."/>
            <person name="Tashyreva D."/>
            <person name="Prokopchuk G."/>
            <person name="Horak A."/>
            <person name="Kwong W.K."/>
            <person name="Lukes J."/>
            <person name="Keeling P.J."/>
        </authorList>
    </citation>
    <scope>NUCLEOTIDE SEQUENCE [LARGE SCALE GENOMIC DNA]</scope>
    <source>
        <strain evidence="11">1605</strain>
    </source>
</reference>
<dbReference type="Gene3D" id="3.30.70.240">
    <property type="match status" value="1"/>
</dbReference>
<comment type="similarity">
    <text evidence="1 8">Belongs to the TRAFAC class translation factor GTPase superfamily. Classic translation factor GTPase family. EF-G/EF-2 subfamily.</text>
</comment>
<dbReference type="InterPro" id="IPR053905">
    <property type="entry name" value="EF-G-like_DII"/>
</dbReference>
<dbReference type="CDD" id="cd16262">
    <property type="entry name" value="EFG_III"/>
    <property type="match status" value="1"/>
</dbReference>
<evidence type="ECO:0000256" key="6">
    <source>
        <dbReference type="ARBA" id="ARBA00023134"/>
    </source>
</evidence>
<proteinExistence type="inferred from homology"/>
<sequence length="695" mass="76929">MSKPEQGNKVNLKSYRNIGVVAHIDAGKTTTTERILYYTGKTYKIGEVHDGAATMDWMAQEQERGITIVSAATTCFWKDHQFNLIDTPGHVDFTIEVERSLRVLDGAIVVFDGVAGVEPQSETVWRQADKHQVPRICFVNKMDRAGANFFRCVDMIESRLGANKVVINLPIGSESDFKGIIDLVTMKAIIWKGDDLGASFEETDIPEEFKEQSQEYRQKLIDAVTTFDDNLMEKCLNEEEISEKEIKSALRGAVIKSAIFPVLCGSAFKNKGVQTLLDAVVDYLPSPLDLPPTEGKDPETGEPVFRNPDPKEPFSGLAFKIACDPFVGSVTYFRIYSGTLSSGDQVYNSTRSNKARIGRMLILHANDREDIKFASAGDVIALCGVDTVTGDTLCSAKEKIVLETISAPDPVISLSIEPKTKADRDKLAKGLESLSKEDPSFKVTSDQDTGQTLIHGMGELQLEIIVDRLKREFKVDAIVGNPQVAYRETIKKTAEILYEHKKQSGGAGQYAKIKMIFEPLERGDGFEFVNEIRGGAIPSEYIPGVQKGLESAMNSGLYGHPVVDFKVRLIDGSYHEVDSSVYAFEIAAKEGFRQMIRSGSELLEPVMGVEVTAPEEYVGGIEGDLTRRRGIFEDKEYLTGGTNVIKYFVPLSSMFGYINDLRSNTQGRATFSMSFDHYKSVPKSIAESLHEGVKR</sequence>
<dbReference type="NCBIfam" id="TIGR00484">
    <property type="entry name" value="EF-G"/>
    <property type="match status" value="1"/>
</dbReference>
<dbReference type="InterPro" id="IPR014721">
    <property type="entry name" value="Ribsml_uS5_D2-typ_fold_subgr"/>
</dbReference>
<dbReference type="InterPro" id="IPR020568">
    <property type="entry name" value="Ribosomal_Su5_D2-typ_SF"/>
</dbReference>
<dbReference type="InterPro" id="IPR004540">
    <property type="entry name" value="Transl_elong_EFG/EF2"/>
</dbReference>
<dbReference type="PRINTS" id="PR00315">
    <property type="entry name" value="ELONGATNFCT"/>
</dbReference>
<dbReference type="Pfam" id="PF14492">
    <property type="entry name" value="EFG_III"/>
    <property type="match status" value="1"/>
</dbReference>
<evidence type="ECO:0000256" key="9">
    <source>
        <dbReference type="SAM" id="MobiDB-lite"/>
    </source>
</evidence>
<keyword evidence="3 8" id="KW-0547">Nucleotide-binding</keyword>
<dbReference type="FunFam" id="2.40.30.10:FF:000006">
    <property type="entry name" value="Elongation factor G"/>
    <property type="match status" value="1"/>
</dbReference>
<dbReference type="PROSITE" id="PS00301">
    <property type="entry name" value="G_TR_1"/>
    <property type="match status" value="1"/>
</dbReference>
<dbReference type="Pfam" id="PF03764">
    <property type="entry name" value="EFG_IV"/>
    <property type="match status" value="1"/>
</dbReference>
<dbReference type="FunFam" id="3.40.50.300:FF:000029">
    <property type="entry name" value="Elongation factor G"/>
    <property type="match status" value="1"/>
</dbReference>
<dbReference type="InterPro" id="IPR041095">
    <property type="entry name" value="EFG_II"/>
</dbReference>